<evidence type="ECO:0000256" key="6">
    <source>
        <dbReference type="ARBA" id="ARBA00022824"/>
    </source>
</evidence>
<evidence type="ECO:0000256" key="13">
    <source>
        <dbReference type="ARBA" id="ARBA00041626"/>
    </source>
</evidence>
<dbReference type="RefSeq" id="XP_067170476.1">
    <property type="nucleotide sequence ID" value="XM_067314375.1"/>
</dbReference>
<feature type="region of interest" description="Disordered" evidence="18">
    <location>
        <begin position="453"/>
        <end position="542"/>
    </location>
</feature>
<evidence type="ECO:0000256" key="12">
    <source>
        <dbReference type="ARBA" id="ARBA00036730"/>
    </source>
</evidence>
<comment type="similarity">
    <text evidence="3">Belongs to the membrane-bound acyltransferase family.</text>
</comment>
<evidence type="ECO:0000256" key="10">
    <source>
        <dbReference type="ARBA" id="ARBA00025707"/>
    </source>
</evidence>
<keyword evidence="7 19" id="KW-1133">Transmembrane helix</keyword>
<feature type="transmembrane region" description="Helical" evidence="19">
    <location>
        <begin position="6"/>
        <end position="22"/>
    </location>
</feature>
<evidence type="ECO:0000313" key="20">
    <source>
        <dbReference type="Proteomes" id="UP001652627"/>
    </source>
</evidence>
<evidence type="ECO:0000313" key="21">
    <source>
        <dbReference type="RefSeq" id="XP_067170476.1"/>
    </source>
</evidence>
<evidence type="ECO:0000256" key="15">
    <source>
        <dbReference type="ARBA" id="ARBA00049211"/>
    </source>
</evidence>
<keyword evidence="9 21" id="KW-0012">Acyltransferase</keyword>
<evidence type="ECO:0000256" key="5">
    <source>
        <dbReference type="ARBA" id="ARBA00022692"/>
    </source>
</evidence>
<comment type="catalytic activity">
    <reaction evidence="16">
        <text>1-octadecanoyl-sn-glycero-3-phospho-(1D-myo-inositol) + (5Z,8Z,11Z,14Z)-eicosatetraenoyl-CoA = 1-octadecanoyl-2-(5Z,8Z,11Z,14Z-eicosatetraenoyl)-sn-glycero-3-phospho-(1D-myo-inositol) + CoA</text>
        <dbReference type="Rhea" id="RHEA:36835"/>
        <dbReference type="ChEBI" id="CHEBI:57287"/>
        <dbReference type="ChEBI" id="CHEBI:57368"/>
        <dbReference type="ChEBI" id="CHEBI:74243"/>
        <dbReference type="ChEBI" id="CHEBI:133606"/>
    </reaction>
    <physiologicalReaction direction="left-to-right" evidence="16">
        <dbReference type="Rhea" id="RHEA:36836"/>
    </physiologicalReaction>
</comment>
<evidence type="ECO:0000256" key="9">
    <source>
        <dbReference type="ARBA" id="ARBA00023315"/>
    </source>
</evidence>
<reference evidence="21" key="1">
    <citation type="submission" date="2025-08" db="UniProtKB">
        <authorList>
            <consortium name="RefSeq"/>
        </authorList>
    </citation>
    <scope>IDENTIFICATION</scope>
    <source>
        <tissue evidence="21">Blood</tissue>
    </source>
</reference>
<protein>
    <recommendedName>
        <fullName evidence="14">Leukocyte receptor cluster member 4</fullName>
    </recommendedName>
    <alternativeName>
        <fullName evidence="17">Lysophospholipid acyltransferase 7</fullName>
    </alternativeName>
    <alternativeName>
        <fullName evidence="13">Membrane-bound O-acyltransferase domain-containing protein 7</fullName>
    </alternativeName>
</protein>
<sequence length="542" mass="59005">MTPEELTYLAVLLGSIPLGFAFKGRGPRARQLGGAAAGLVLALVTCGPHVLHSLLTVLGTWVLLHLAPRRCRAAAMAWTFGYLLLFRTAAAWGLPEPPPYANALQLLLTLKMVSLASDVQELSEAPPPPQEVTSGRPEPPIGSLEACPGLLEILCYSYCYLGLLTGPFYRFGTHRDWVRGPVPAASWRRVLGRVRAAPALGALGEAAARLFPLGAVRSPAFGARPLPLRLFYMAPVFFAFRMRFYVAWLGAEAACLAAAFGAYPPAARPRPGMGPSAPYRRPRRADEVPAEQYDYETIRNIDPVGTDFCVRFRDGMKHWNMTVQWWLAHYVHRRAPRHPPALRSAWTMLVSAYWHGLHPGYYLSFLSVPLWLAAEGAAERALRGRLGPRARALARGPHWFLKMRAYDYLCMGFVLLGAGDTLRYWASVYYCLHLLPLLLLALAALLGPGPGDPGDPGRKAAPGDRGGDGDPSREELGGTGQRGDPGVRGQQEEGEPIQGDPGIRGGPGVRGREEEEGEPIQEDPGVRENPGIRSRVKLGGGQ</sequence>
<dbReference type="InterPro" id="IPR004299">
    <property type="entry name" value="MBOAT_fam"/>
</dbReference>
<evidence type="ECO:0000256" key="18">
    <source>
        <dbReference type="SAM" id="MobiDB-lite"/>
    </source>
</evidence>
<evidence type="ECO:0000256" key="14">
    <source>
        <dbReference type="ARBA" id="ARBA00041667"/>
    </source>
</evidence>
<comment type="pathway">
    <text evidence="2">Lipid metabolism; phospholipid metabolism.</text>
</comment>
<dbReference type="InterPro" id="IPR049941">
    <property type="entry name" value="LPLAT_7/PORCN-like"/>
</dbReference>
<dbReference type="Pfam" id="PF03062">
    <property type="entry name" value="MBOAT"/>
    <property type="match status" value="1"/>
</dbReference>
<dbReference type="PANTHER" id="PTHR13906">
    <property type="entry name" value="PORCUPINE"/>
    <property type="match status" value="1"/>
</dbReference>
<keyword evidence="20" id="KW-1185">Reference proteome</keyword>
<comment type="subcellular location">
    <subcellularLocation>
        <location evidence="1">Endoplasmic reticulum membrane</location>
        <topology evidence="1">Multi-pass membrane protein</topology>
    </subcellularLocation>
</comment>
<feature type="transmembrane region" description="Helical" evidence="19">
    <location>
        <begin position="34"/>
        <end position="55"/>
    </location>
</feature>
<accession>A0ABM4FZV9</accession>
<feature type="transmembrane region" description="Helical" evidence="19">
    <location>
        <begin position="75"/>
        <end position="94"/>
    </location>
</feature>
<comment type="pathway">
    <text evidence="10">Phospholipid metabolism.</text>
</comment>
<evidence type="ECO:0000256" key="8">
    <source>
        <dbReference type="ARBA" id="ARBA00023136"/>
    </source>
</evidence>
<dbReference type="GeneID" id="136994934"/>
<keyword evidence="4" id="KW-0808">Transferase</keyword>
<evidence type="ECO:0000256" key="16">
    <source>
        <dbReference type="ARBA" id="ARBA00049362"/>
    </source>
</evidence>
<evidence type="ECO:0000256" key="4">
    <source>
        <dbReference type="ARBA" id="ARBA00022679"/>
    </source>
</evidence>
<gene>
    <name evidence="21" type="primary">MBOAT7</name>
</gene>
<keyword evidence="8 19" id="KW-0472">Membrane</keyword>
<evidence type="ECO:0000256" key="17">
    <source>
        <dbReference type="ARBA" id="ARBA00093678"/>
    </source>
</evidence>
<comment type="catalytic activity">
    <reaction evidence="15">
        <text>a 1-acyl-sn-glycero-3-phospho-(1D-myo-inositol) + (5Z,8Z,11Z,14Z)-eicosatetraenoyl-CoA = a 1-acyl-2-(5Z,8Z,11Z,14Z-eicosatetraenoyl)-sn-glycero-3-phospho-(1D-myo-inositol) + CoA</text>
        <dbReference type="Rhea" id="RHEA:37015"/>
        <dbReference type="ChEBI" id="CHEBI:57287"/>
        <dbReference type="ChEBI" id="CHEBI:57368"/>
        <dbReference type="ChEBI" id="CHEBI:64771"/>
        <dbReference type="ChEBI" id="CHEBI:75243"/>
    </reaction>
    <physiologicalReaction direction="left-to-right" evidence="15">
        <dbReference type="Rhea" id="RHEA:37016"/>
    </physiologicalReaction>
</comment>
<feature type="compositionally biased region" description="Basic and acidic residues" evidence="18">
    <location>
        <begin position="455"/>
        <end position="476"/>
    </location>
</feature>
<dbReference type="Proteomes" id="UP001652627">
    <property type="component" value="Chromosome 34"/>
</dbReference>
<proteinExistence type="inferred from homology"/>
<keyword evidence="6" id="KW-0256">Endoplasmic reticulum</keyword>
<evidence type="ECO:0000256" key="2">
    <source>
        <dbReference type="ARBA" id="ARBA00005074"/>
    </source>
</evidence>
<keyword evidence="5 19" id="KW-0812">Transmembrane</keyword>
<name>A0ABM4FZV9_9AVES</name>
<evidence type="ECO:0000256" key="7">
    <source>
        <dbReference type="ARBA" id="ARBA00022989"/>
    </source>
</evidence>
<organism evidence="20 21">
    <name type="scientific">Apteryx mantelli</name>
    <name type="common">North Island brown kiwi</name>
    <dbReference type="NCBI Taxonomy" id="2696672"/>
    <lineage>
        <taxon>Eukaryota</taxon>
        <taxon>Metazoa</taxon>
        <taxon>Chordata</taxon>
        <taxon>Craniata</taxon>
        <taxon>Vertebrata</taxon>
        <taxon>Euteleostomi</taxon>
        <taxon>Archelosauria</taxon>
        <taxon>Archosauria</taxon>
        <taxon>Dinosauria</taxon>
        <taxon>Saurischia</taxon>
        <taxon>Theropoda</taxon>
        <taxon>Coelurosauria</taxon>
        <taxon>Aves</taxon>
        <taxon>Palaeognathae</taxon>
        <taxon>Apterygiformes</taxon>
        <taxon>Apterygidae</taxon>
        <taxon>Apteryx</taxon>
    </lineage>
</organism>
<evidence type="ECO:0000256" key="3">
    <source>
        <dbReference type="ARBA" id="ARBA00010323"/>
    </source>
</evidence>
<comment type="catalytic activity">
    <reaction evidence="12">
        <text>a 1-acyl-sn-glycero-3-phospho-(1D-myo-inositol) + an acyl-CoA = a 1,2-diacyl-sn-glycero-3-phospho-(1D-myo-inositol) + CoA</text>
        <dbReference type="Rhea" id="RHEA:33195"/>
        <dbReference type="ChEBI" id="CHEBI:57287"/>
        <dbReference type="ChEBI" id="CHEBI:57880"/>
        <dbReference type="ChEBI" id="CHEBI:58342"/>
        <dbReference type="ChEBI" id="CHEBI:64771"/>
    </reaction>
    <physiologicalReaction direction="left-to-right" evidence="12">
        <dbReference type="Rhea" id="RHEA:33196"/>
    </physiologicalReaction>
</comment>
<feature type="transmembrane region" description="Helical" evidence="19">
    <location>
        <begin position="244"/>
        <end position="263"/>
    </location>
</feature>
<dbReference type="GO" id="GO:0016746">
    <property type="term" value="F:acyltransferase activity"/>
    <property type="evidence" value="ECO:0007669"/>
    <property type="project" value="UniProtKB-KW"/>
</dbReference>
<evidence type="ECO:0000256" key="1">
    <source>
        <dbReference type="ARBA" id="ARBA00004477"/>
    </source>
</evidence>
<comment type="catalytic activity">
    <reaction evidence="11">
        <text>(5Z,8Z,11Z,14Z)-eicosatetraenoyl-CoA + 1-hexadecanoyl-sn-glycero-3-phosphocholine = 1-hexadecanoyl-2-(5Z,8Z,11Z,14Z-eicosatetraenoyl)-sn-glycero-3-phosphocholine + CoA</text>
        <dbReference type="Rhea" id="RHEA:35999"/>
        <dbReference type="ChEBI" id="CHEBI:57287"/>
        <dbReference type="ChEBI" id="CHEBI:57368"/>
        <dbReference type="ChEBI" id="CHEBI:72998"/>
        <dbReference type="ChEBI" id="CHEBI:73003"/>
    </reaction>
    <physiologicalReaction direction="left-to-right" evidence="11">
        <dbReference type="Rhea" id="RHEA:36000"/>
    </physiologicalReaction>
</comment>
<evidence type="ECO:0000256" key="19">
    <source>
        <dbReference type="SAM" id="Phobius"/>
    </source>
</evidence>
<evidence type="ECO:0000256" key="11">
    <source>
        <dbReference type="ARBA" id="ARBA00035964"/>
    </source>
</evidence>
<dbReference type="PANTHER" id="PTHR13906:SF16">
    <property type="entry name" value="LYSOPHOSPHOLIPID ACYLTRANSFERASE 7"/>
    <property type="match status" value="1"/>
</dbReference>